<dbReference type="Pfam" id="PF00172">
    <property type="entry name" value="Zn_clus"/>
    <property type="match status" value="1"/>
</dbReference>
<feature type="region of interest" description="Disordered" evidence="4">
    <location>
        <begin position="1"/>
        <end position="30"/>
    </location>
</feature>
<evidence type="ECO:0000259" key="5">
    <source>
        <dbReference type="PROSITE" id="PS50048"/>
    </source>
</evidence>
<evidence type="ECO:0000256" key="3">
    <source>
        <dbReference type="ARBA" id="ARBA00023242"/>
    </source>
</evidence>
<organism evidence="6 7">
    <name type="scientific">Favolaschia claudopus</name>
    <dbReference type="NCBI Taxonomy" id="2862362"/>
    <lineage>
        <taxon>Eukaryota</taxon>
        <taxon>Fungi</taxon>
        <taxon>Dikarya</taxon>
        <taxon>Basidiomycota</taxon>
        <taxon>Agaricomycotina</taxon>
        <taxon>Agaricomycetes</taxon>
        <taxon>Agaricomycetidae</taxon>
        <taxon>Agaricales</taxon>
        <taxon>Marasmiineae</taxon>
        <taxon>Mycenaceae</taxon>
        <taxon>Favolaschia</taxon>
    </lineage>
</organism>
<dbReference type="PANTHER" id="PTHR31001">
    <property type="entry name" value="UNCHARACTERIZED TRANSCRIPTIONAL REGULATORY PROTEIN"/>
    <property type="match status" value="1"/>
</dbReference>
<dbReference type="Proteomes" id="UP001362999">
    <property type="component" value="Unassembled WGS sequence"/>
</dbReference>
<dbReference type="SMART" id="SM00906">
    <property type="entry name" value="Fungal_trans"/>
    <property type="match status" value="1"/>
</dbReference>
<keyword evidence="7" id="KW-1185">Reference proteome</keyword>
<dbReference type="CDD" id="cd00067">
    <property type="entry name" value="GAL4"/>
    <property type="match status" value="1"/>
</dbReference>
<dbReference type="GO" id="GO:0003677">
    <property type="term" value="F:DNA binding"/>
    <property type="evidence" value="ECO:0007669"/>
    <property type="project" value="InterPro"/>
</dbReference>
<protein>
    <submittedName>
        <fullName evidence="6">Zn(2)-C6 fungal-type domain-containing protein</fullName>
    </submittedName>
</protein>
<sequence length="813" mass="89920">MPVAQPRRHIDSAKPTKPRRTTKPTPNMTSHSFQILSDKEVIDMKRSKGIMACAECQRRKLKCDKKFPCSSCVRRGRADICPTGDMGFIGRGRRIMRSESLALSTTIHSMGDRIKELEDAVAHASGDDKSESNHPLLRQQLLSIKSTTELPRSHSAPIPAQSGFQSGAMAVVDSDTTRYFGPTAGPAAMLSVQGSHGSDRSEYAPPFAQTIESFPLGNASPSSSSWDTNPCIETLLKQLPDELRAWALYNIFISEASWYGTPTMPDQLQELMLILYGVGSTPSTISPHGLAVVFLAFAAAALADTSLQAYSPEADRYFDLGRAALTLKSVFDSEDLNTIRALVMAGLYYATGGARYSIESSWTITSMAVALSQRLRLHRESDNARFDHHTAERRRALFWEVYSMETYRSLSFGRPLAIPLADVTCEWPEDVEQTTDSRGNIIPGFFRTKWSFTKDATAPIAEVYSSARSPSYEEVLNLDQRLRRFMERAPFPHYAEKARKTGTLLWYVRAQVIPRFAANMMVYIHRGSFLQALKDNPLNPLEGPYAASFLAAYRGASMIIKSDTRSFALFPQTFHRWWPIWKSLVNASFIVGSIVAKTPTAAMANTAYYELLSAVQILEQGATHSFLAAGSLPVLQRLKNKASLVYASFNPHPLDTDTCCPLNSSSCGELASDKDFAMLAGADPLLHPLPPPSIPHMPSLIPDIMPPPPPPPSTSNSTPDSWLSDLPADPHPHQNAYAWSNFPFEPICKDNFCFLGPSHEELKPSADLDEYLTAQMDMEGMHMAAYPPAYCRDSGPRSDVEWASFLSVLDMEG</sequence>
<evidence type="ECO:0000313" key="7">
    <source>
        <dbReference type="Proteomes" id="UP001362999"/>
    </source>
</evidence>
<comment type="caution">
    <text evidence="6">The sequence shown here is derived from an EMBL/GenBank/DDBJ whole genome shotgun (WGS) entry which is preliminary data.</text>
</comment>
<proteinExistence type="predicted"/>
<dbReference type="PROSITE" id="PS50048">
    <property type="entry name" value="ZN2_CY6_FUNGAL_2"/>
    <property type="match status" value="1"/>
</dbReference>
<dbReference type="Pfam" id="PF04082">
    <property type="entry name" value="Fungal_trans"/>
    <property type="match status" value="1"/>
</dbReference>
<dbReference type="PANTHER" id="PTHR31001:SF56">
    <property type="entry name" value="ZN(2)-C6 FUNGAL-TYPE DOMAIN-CONTAINING PROTEIN"/>
    <property type="match status" value="1"/>
</dbReference>
<feature type="region of interest" description="Disordered" evidence="4">
    <location>
        <begin position="701"/>
        <end position="727"/>
    </location>
</feature>
<evidence type="ECO:0000256" key="2">
    <source>
        <dbReference type="ARBA" id="ARBA00022723"/>
    </source>
</evidence>
<dbReference type="GO" id="GO:0000981">
    <property type="term" value="F:DNA-binding transcription factor activity, RNA polymerase II-specific"/>
    <property type="evidence" value="ECO:0007669"/>
    <property type="project" value="InterPro"/>
</dbReference>
<dbReference type="SUPFAM" id="SSF57701">
    <property type="entry name" value="Zn2/Cys6 DNA-binding domain"/>
    <property type="match status" value="1"/>
</dbReference>
<feature type="domain" description="Zn(2)-C6 fungal-type" evidence="5">
    <location>
        <begin position="52"/>
        <end position="81"/>
    </location>
</feature>
<dbReference type="InterPro" id="IPR036864">
    <property type="entry name" value="Zn2-C6_fun-type_DNA-bd_sf"/>
</dbReference>
<reference evidence="6 7" key="1">
    <citation type="journal article" date="2024" name="J Genomics">
        <title>Draft genome sequencing and assembly of Favolaschia claudopus CIRM-BRFM 2984 isolated from oak limbs.</title>
        <authorList>
            <person name="Navarro D."/>
            <person name="Drula E."/>
            <person name="Chaduli D."/>
            <person name="Cazenave R."/>
            <person name="Ahrendt S."/>
            <person name="Wang J."/>
            <person name="Lipzen A."/>
            <person name="Daum C."/>
            <person name="Barry K."/>
            <person name="Grigoriev I.V."/>
            <person name="Favel A."/>
            <person name="Rosso M.N."/>
            <person name="Martin F."/>
        </authorList>
    </citation>
    <scope>NUCLEOTIDE SEQUENCE [LARGE SCALE GENOMIC DNA]</scope>
    <source>
        <strain evidence="6 7">CIRM-BRFM 2984</strain>
    </source>
</reference>
<dbReference type="EMBL" id="JAWWNJ010000011">
    <property type="protein sequence ID" value="KAK7045272.1"/>
    <property type="molecule type" value="Genomic_DNA"/>
</dbReference>
<feature type="compositionally biased region" description="Pro residues" evidence="4">
    <location>
        <begin position="704"/>
        <end position="713"/>
    </location>
</feature>
<dbReference type="GO" id="GO:0008270">
    <property type="term" value="F:zinc ion binding"/>
    <property type="evidence" value="ECO:0007669"/>
    <property type="project" value="InterPro"/>
</dbReference>
<gene>
    <name evidence="6" type="ORF">R3P38DRAFT_2883296</name>
</gene>
<dbReference type="SMART" id="SM00066">
    <property type="entry name" value="GAL4"/>
    <property type="match status" value="1"/>
</dbReference>
<dbReference type="AlphaFoldDB" id="A0AAW0D200"/>
<dbReference type="InterPro" id="IPR007219">
    <property type="entry name" value="XnlR_reg_dom"/>
</dbReference>
<dbReference type="GO" id="GO:0006351">
    <property type="term" value="P:DNA-templated transcription"/>
    <property type="evidence" value="ECO:0007669"/>
    <property type="project" value="InterPro"/>
</dbReference>
<evidence type="ECO:0000256" key="1">
    <source>
        <dbReference type="ARBA" id="ARBA00004123"/>
    </source>
</evidence>
<accession>A0AAW0D200</accession>
<comment type="subcellular location">
    <subcellularLocation>
        <location evidence="1">Nucleus</location>
    </subcellularLocation>
</comment>
<dbReference type="GO" id="GO:0005634">
    <property type="term" value="C:nucleus"/>
    <property type="evidence" value="ECO:0007669"/>
    <property type="project" value="UniProtKB-SubCell"/>
</dbReference>
<evidence type="ECO:0000256" key="4">
    <source>
        <dbReference type="SAM" id="MobiDB-lite"/>
    </source>
</evidence>
<name>A0AAW0D200_9AGAR</name>
<keyword evidence="3" id="KW-0539">Nucleus</keyword>
<dbReference type="InterPro" id="IPR050613">
    <property type="entry name" value="Sec_Metabolite_Reg"/>
</dbReference>
<dbReference type="CDD" id="cd12148">
    <property type="entry name" value="fungal_TF_MHR"/>
    <property type="match status" value="1"/>
</dbReference>
<evidence type="ECO:0000313" key="6">
    <source>
        <dbReference type="EMBL" id="KAK7045272.1"/>
    </source>
</evidence>
<dbReference type="Gene3D" id="4.10.240.10">
    <property type="entry name" value="Zn(2)-C6 fungal-type DNA-binding domain"/>
    <property type="match status" value="1"/>
</dbReference>
<keyword evidence="2" id="KW-0479">Metal-binding</keyword>
<dbReference type="InterPro" id="IPR001138">
    <property type="entry name" value="Zn2Cys6_DnaBD"/>
</dbReference>